<dbReference type="AlphaFoldDB" id="G2KNW8"/>
<organism evidence="2 3">
    <name type="scientific">Micavibrio aeruginosavorus (strain ARL-13)</name>
    <dbReference type="NCBI Taxonomy" id="856793"/>
    <lineage>
        <taxon>Bacteria</taxon>
        <taxon>Pseudomonadati</taxon>
        <taxon>Bdellovibrionota</taxon>
        <taxon>Bdellovibrionia</taxon>
        <taxon>Bdellovibrionales</taxon>
        <taxon>Pseudobdellovibrionaceae</taxon>
        <taxon>Micavibrio</taxon>
    </lineage>
</organism>
<dbReference type="STRING" id="856793.MICA_2462"/>
<proteinExistence type="predicted"/>
<gene>
    <name evidence="2" type="ordered locus">MICA_2462</name>
</gene>
<keyword evidence="3" id="KW-1185">Reference proteome</keyword>
<dbReference type="OrthoDB" id="9822624at2"/>
<sequence length="170" mass="18632">MRNKIRALILVLACAVIGASSAMAQPIQKPQSGTAISETAMHYTKMVAVDCATKAHMWTTAGCLRTLSESSRVMVSNYMETLEREGQTSFVELVKNNCAASTAAEQGTYPAAAMKSAFIECANTISDVAENSRLVPDLAHYELLAGPILCMSNDRRCRHVEHRLKQFLYK</sequence>
<dbReference type="HOGENOM" id="CLU_1568940_0_0_5"/>
<dbReference type="Proteomes" id="UP000009286">
    <property type="component" value="Chromosome"/>
</dbReference>
<dbReference type="KEGG" id="mai:MICA_2462"/>
<evidence type="ECO:0000313" key="2">
    <source>
        <dbReference type="EMBL" id="AEP10763.1"/>
    </source>
</evidence>
<name>G2KNW8_MICAA</name>
<reference evidence="2 3" key="1">
    <citation type="journal article" date="2011" name="BMC Genomics">
        <title>Genomic insights into an obligate epibiotic bacterial predator: Micavibrio aeruginosavorus ARL-13.</title>
        <authorList>
            <person name="Wang Z."/>
            <person name="Kadouri D."/>
            <person name="Wu M."/>
        </authorList>
    </citation>
    <scope>NUCLEOTIDE SEQUENCE [LARGE SCALE GENOMIC DNA]</scope>
    <source>
        <strain evidence="2 3">ARL-13</strain>
    </source>
</reference>
<keyword evidence="1" id="KW-0732">Signal</keyword>
<feature type="chain" id="PRO_5003432457" evidence="1">
    <location>
        <begin position="25"/>
        <end position="170"/>
    </location>
</feature>
<feature type="signal peptide" evidence="1">
    <location>
        <begin position="1"/>
        <end position="24"/>
    </location>
</feature>
<evidence type="ECO:0000256" key="1">
    <source>
        <dbReference type="SAM" id="SignalP"/>
    </source>
</evidence>
<dbReference type="EMBL" id="CP002382">
    <property type="protein sequence ID" value="AEP10763.1"/>
    <property type="molecule type" value="Genomic_DNA"/>
</dbReference>
<evidence type="ECO:0000313" key="3">
    <source>
        <dbReference type="Proteomes" id="UP000009286"/>
    </source>
</evidence>
<accession>G2KNW8</accession>
<protein>
    <submittedName>
        <fullName evidence="2">Uncharacterized protein</fullName>
    </submittedName>
</protein>